<evidence type="ECO:0000256" key="7">
    <source>
        <dbReference type="ARBA" id="ARBA00023157"/>
    </source>
</evidence>
<dbReference type="InterPro" id="IPR001442">
    <property type="entry name" value="Collagen_IV_NC"/>
</dbReference>
<evidence type="ECO:0000256" key="4">
    <source>
        <dbReference type="ARBA" id="ARBA00022737"/>
    </source>
</evidence>
<keyword evidence="4" id="KW-0677">Repeat</keyword>
<dbReference type="GO" id="GO:0005201">
    <property type="term" value="F:extracellular matrix structural constituent"/>
    <property type="evidence" value="ECO:0007669"/>
    <property type="project" value="InterPro"/>
</dbReference>
<sequence length="255" mass="29290">MCQEKRCPFFLFSCENKKIHLRLVGAFFYLISRFDIIDKSVFDMVIDKFIKSVFKFWTGSIQLKIRTPFEENFVKDIWQNSCSCCKYRLINVRHFILITKRHNNQENEKQKKENNNEVAECGKQVVVVHSQETRVPDCPSGFHSMWTGFSFMMTSGSGGRSAGQALESPGSCLEDFRATSFIECHGNGRCNHYATSYSFWLATLRVPNPDIGHVGGWLSGAAHQSLQTTILRWAALKRFTSSSVDIHNFCFDHDE</sequence>
<evidence type="ECO:0000313" key="8">
    <source>
        <dbReference type="EMBL" id="EKC43050.1"/>
    </source>
</evidence>
<evidence type="ECO:0000256" key="1">
    <source>
        <dbReference type="ARBA" id="ARBA00004302"/>
    </source>
</evidence>
<dbReference type="GO" id="GO:0005604">
    <property type="term" value="C:basement membrane"/>
    <property type="evidence" value="ECO:0007669"/>
    <property type="project" value="UniProtKB-SubCell"/>
</dbReference>
<dbReference type="InParanoid" id="K1RN89"/>
<accession>K1RN89</accession>
<keyword evidence="5" id="KW-0084">Basement membrane</keyword>
<dbReference type="PROSITE" id="PS51403">
    <property type="entry name" value="NC1_IV"/>
    <property type="match status" value="1"/>
</dbReference>
<dbReference type="Pfam" id="PF01413">
    <property type="entry name" value="C4"/>
    <property type="match status" value="1"/>
</dbReference>
<reference evidence="8" key="1">
    <citation type="journal article" date="2012" name="Nature">
        <title>The oyster genome reveals stress adaptation and complexity of shell formation.</title>
        <authorList>
            <person name="Zhang G."/>
            <person name="Fang X."/>
            <person name="Guo X."/>
            <person name="Li L."/>
            <person name="Luo R."/>
            <person name="Xu F."/>
            <person name="Yang P."/>
            <person name="Zhang L."/>
            <person name="Wang X."/>
            <person name="Qi H."/>
            <person name="Xiong Z."/>
            <person name="Que H."/>
            <person name="Xie Y."/>
            <person name="Holland P.W."/>
            <person name="Paps J."/>
            <person name="Zhu Y."/>
            <person name="Wu F."/>
            <person name="Chen Y."/>
            <person name="Wang J."/>
            <person name="Peng C."/>
            <person name="Meng J."/>
            <person name="Yang L."/>
            <person name="Liu J."/>
            <person name="Wen B."/>
            <person name="Zhang N."/>
            <person name="Huang Z."/>
            <person name="Zhu Q."/>
            <person name="Feng Y."/>
            <person name="Mount A."/>
            <person name="Hedgecock D."/>
            <person name="Xu Z."/>
            <person name="Liu Y."/>
            <person name="Domazet-Loso T."/>
            <person name="Du Y."/>
            <person name="Sun X."/>
            <person name="Zhang S."/>
            <person name="Liu B."/>
            <person name="Cheng P."/>
            <person name="Jiang X."/>
            <person name="Li J."/>
            <person name="Fan D."/>
            <person name="Wang W."/>
            <person name="Fu W."/>
            <person name="Wang T."/>
            <person name="Wang B."/>
            <person name="Zhang J."/>
            <person name="Peng Z."/>
            <person name="Li Y."/>
            <person name="Li N."/>
            <person name="Wang J."/>
            <person name="Chen M."/>
            <person name="He Y."/>
            <person name="Tan F."/>
            <person name="Song X."/>
            <person name="Zheng Q."/>
            <person name="Huang R."/>
            <person name="Yang H."/>
            <person name="Du X."/>
            <person name="Chen L."/>
            <person name="Yang M."/>
            <person name="Gaffney P.M."/>
            <person name="Wang S."/>
            <person name="Luo L."/>
            <person name="She Z."/>
            <person name="Ming Y."/>
            <person name="Huang W."/>
            <person name="Zhang S."/>
            <person name="Huang B."/>
            <person name="Zhang Y."/>
            <person name="Qu T."/>
            <person name="Ni P."/>
            <person name="Miao G."/>
            <person name="Wang J."/>
            <person name="Wang Q."/>
            <person name="Steinberg C.E."/>
            <person name="Wang H."/>
            <person name="Li N."/>
            <person name="Qian L."/>
            <person name="Zhang G."/>
            <person name="Li Y."/>
            <person name="Yang H."/>
            <person name="Liu X."/>
            <person name="Wang J."/>
            <person name="Yin Y."/>
            <person name="Wang J."/>
        </authorList>
    </citation>
    <scope>NUCLEOTIDE SEQUENCE [LARGE SCALE GENOMIC DNA]</scope>
    <source>
        <strain evidence="8">05x7-T-G4-1.051#20</strain>
    </source>
</reference>
<keyword evidence="3" id="KW-0272">Extracellular matrix</keyword>
<dbReference type="InterPro" id="IPR016187">
    <property type="entry name" value="CTDL_fold"/>
</dbReference>
<evidence type="ECO:0000256" key="2">
    <source>
        <dbReference type="ARBA" id="ARBA00022525"/>
    </source>
</evidence>
<dbReference type="AlphaFoldDB" id="K1RN89"/>
<dbReference type="EMBL" id="JH816405">
    <property type="protein sequence ID" value="EKC43050.1"/>
    <property type="molecule type" value="Genomic_DNA"/>
</dbReference>
<dbReference type="InterPro" id="IPR036954">
    <property type="entry name" value="Collagen_IV_NC_sf"/>
</dbReference>
<keyword evidence="6 8" id="KW-0176">Collagen</keyword>
<comment type="subcellular location">
    <subcellularLocation>
        <location evidence="1">Secreted</location>
        <location evidence="1">Extracellular space</location>
        <location evidence="1">Extracellular matrix</location>
        <location evidence="1">Basement membrane</location>
    </subcellularLocation>
</comment>
<keyword evidence="2" id="KW-0964">Secreted</keyword>
<dbReference type="HOGENOM" id="CLU_1090891_0_0_1"/>
<evidence type="ECO:0000256" key="6">
    <source>
        <dbReference type="ARBA" id="ARBA00023119"/>
    </source>
</evidence>
<gene>
    <name evidence="8" type="ORF">CGI_10018037</name>
</gene>
<dbReference type="Gene3D" id="2.170.240.10">
    <property type="entry name" value="Collagen IV, non-collagenous"/>
    <property type="match status" value="1"/>
</dbReference>
<organism evidence="8">
    <name type="scientific">Magallana gigas</name>
    <name type="common">Pacific oyster</name>
    <name type="synonym">Crassostrea gigas</name>
    <dbReference type="NCBI Taxonomy" id="29159"/>
    <lineage>
        <taxon>Eukaryota</taxon>
        <taxon>Metazoa</taxon>
        <taxon>Spiralia</taxon>
        <taxon>Lophotrochozoa</taxon>
        <taxon>Mollusca</taxon>
        <taxon>Bivalvia</taxon>
        <taxon>Autobranchia</taxon>
        <taxon>Pteriomorphia</taxon>
        <taxon>Ostreida</taxon>
        <taxon>Ostreoidea</taxon>
        <taxon>Ostreidae</taxon>
        <taxon>Magallana</taxon>
    </lineage>
</organism>
<evidence type="ECO:0000256" key="3">
    <source>
        <dbReference type="ARBA" id="ARBA00022530"/>
    </source>
</evidence>
<proteinExistence type="predicted"/>
<dbReference type="SUPFAM" id="SSF56436">
    <property type="entry name" value="C-type lectin-like"/>
    <property type="match status" value="1"/>
</dbReference>
<dbReference type="GO" id="GO:0005581">
    <property type="term" value="C:collagen trimer"/>
    <property type="evidence" value="ECO:0007669"/>
    <property type="project" value="UniProtKB-KW"/>
</dbReference>
<protein>
    <submittedName>
        <fullName evidence="8">Collagen alpha-5(IV) chain</fullName>
    </submittedName>
</protein>
<keyword evidence="7" id="KW-1015">Disulfide bond</keyword>
<evidence type="ECO:0000256" key="5">
    <source>
        <dbReference type="ARBA" id="ARBA00022869"/>
    </source>
</evidence>
<dbReference type="SMART" id="SM00111">
    <property type="entry name" value="C4"/>
    <property type="match status" value="1"/>
</dbReference>
<name>K1RN89_MAGGI</name>